<evidence type="ECO:0000313" key="3">
    <source>
        <dbReference type="Proteomes" id="UP000887222"/>
    </source>
</evidence>
<dbReference type="InterPro" id="IPR052967">
    <property type="entry name" value="Stress_Response_Assoc"/>
</dbReference>
<accession>A0ABQ4Q0A3</accession>
<gene>
    <name evidence="2" type="ORF">NCCP691_05430</name>
</gene>
<sequence>MATADKRPGMLTGLFHDRTSAERAWQGLSDRGYTRDDVSLVMSDETRRRHFGHESGVGTELGNKAAEGAGIGGGIGGALGAALAAVAATGTSIALPGLGLVVAGPVAAALAGAGAGAATGGLLGGLIGAGIPEERVKRYESGIQQGGILMGVQPRSDEDAAHLARHWQSSNGRDIWGPGVAEQAGAQGSNAGDTVVGVYDHHDDAMAARAELLREGYSEHEVMLAHGNEAPAGQAIDGDQVSYRGIRDMFSPDTHREHHDIYAEALRRGSHVLSVNVDGERELEQAMAIMNRHNALDIEERVTHWKNEGWTGYDDTAPRYSSAQVAQERNRYASLKTGGEGQRIPVVEEQLAVGKREVERGGVRVIKRLREIPVHESVELRAEHVHVERRAVDQPAGADAFREQTIELRETAEEPVVQKTARVVEEVVVGKEVREQTANIQDTVRRTDVEVERLDAGDDSDYRRHWQTAYGSGGGRYEDYDAAYRYGSSAAGSRNYQSGDWSTVEPDLRSDWEKNHPGSAWDKVKDAVRYGAERVTGRRH</sequence>
<dbReference type="EMBL" id="BPMK01000002">
    <property type="protein sequence ID" value="GIZ50529.1"/>
    <property type="molecule type" value="Genomic_DNA"/>
</dbReference>
<dbReference type="RefSeq" id="WP_238482284.1">
    <property type="nucleotide sequence ID" value="NZ_BPMK01000002.1"/>
</dbReference>
<reference evidence="2 3" key="1">
    <citation type="journal article" date="2022" name="Int. J. Syst. Evol. Microbiol.">
        <title>Noviherbaspirillum aridicola sp. nov., isolated from an arid soil in Pakistan.</title>
        <authorList>
            <person name="Khan I.U."/>
            <person name="Saqib M."/>
            <person name="Amin A."/>
            <person name="Hussain F."/>
            <person name="Li L."/>
            <person name="Liu Y.H."/>
            <person name="Fang B.Z."/>
            <person name="Ahmed I."/>
            <person name="Li W.J."/>
        </authorList>
    </citation>
    <scope>NUCLEOTIDE SEQUENCE [LARGE SCALE GENOMIC DNA]</scope>
    <source>
        <strain evidence="2 3">NCCP-691</strain>
    </source>
</reference>
<dbReference type="PANTHER" id="PTHR38463">
    <property type="entry name" value="STRESS RESPONSE PROTEIN YSNF"/>
    <property type="match status" value="1"/>
</dbReference>
<dbReference type="PANTHER" id="PTHR38463:SF1">
    <property type="entry name" value="STRESS RESPONSE PROTEIN YSNF"/>
    <property type="match status" value="1"/>
</dbReference>
<dbReference type="InterPro" id="IPR019060">
    <property type="entry name" value="DUF2382"/>
</dbReference>
<name>A0ABQ4Q0A3_9BURK</name>
<keyword evidence="3" id="KW-1185">Reference proteome</keyword>
<feature type="domain" description="DUF2382" evidence="1">
    <location>
        <begin position="344"/>
        <end position="451"/>
    </location>
</feature>
<dbReference type="Proteomes" id="UP000887222">
    <property type="component" value="Unassembled WGS sequence"/>
</dbReference>
<proteinExistence type="predicted"/>
<evidence type="ECO:0000313" key="2">
    <source>
        <dbReference type="EMBL" id="GIZ50529.1"/>
    </source>
</evidence>
<protein>
    <recommendedName>
        <fullName evidence="1">DUF2382 domain-containing protein</fullName>
    </recommendedName>
</protein>
<organism evidence="2 3">
    <name type="scientific">Noviherbaspirillum aridicola</name>
    <dbReference type="NCBI Taxonomy" id="2849687"/>
    <lineage>
        <taxon>Bacteria</taxon>
        <taxon>Pseudomonadati</taxon>
        <taxon>Pseudomonadota</taxon>
        <taxon>Betaproteobacteria</taxon>
        <taxon>Burkholderiales</taxon>
        <taxon>Oxalobacteraceae</taxon>
        <taxon>Noviherbaspirillum</taxon>
    </lineage>
</organism>
<comment type="caution">
    <text evidence="2">The sequence shown here is derived from an EMBL/GenBank/DDBJ whole genome shotgun (WGS) entry which is preliminary data.</text>
</comment>
<evidence type="ECO:0000259" key="1">
    <source>
        <dbReference type="Pfam" id="PF09557"/>
    </source>
</evidence>
<dbReference type="Pfam" id="PF09557">
    <property type="entry name" value="DUF2382"/>
    <property type="match status" value="1"/>
</dbReference>